<evidence type="ECO:0000256" key="4">
    <source>
        <dbReference type="SAM" id="MobiDB-lite"/>
    </source>
</evidence>
<dbReference type="Gene3D" id="3.40.50.300">
    <property type="entry name" value="P-loop containing nucleotide triphosphate hydrolases"/>
    <property type="match status" value="1"/>
</dbReference>
<evidence type="ECO:0000313" key="6">
    <source>
        <dbReference type="EMBL" id="CAB4128819.1"/>
    </source>
</evidence>
<dbReference type="InterPro" id="IPR051620">
    <property type="entry name" value="ORF904-like_C"/>
</dbReference>
<proteinExistence type="predicted"/>
<dbReference type="EMBL" id="LR796230">
    <property type="protein sequence ID" value="CAB4128819.1"/>
    <property type="molecule type" value="Genomic_DNA"/>
</dbReference>
<dbReference type="InterPro" id="IPR027417">
    <property type="entry name" value="P-loop_NTPase"/>
</dbReference>
<dbReference type="InterPro" id="IPR045455">
    <property type="entry name" value="NrS-1_pol-like_helicase"/>
</dbReference>
<accession>A0A6J5LAG6</accession>
<feature type="compositionally biased region" description="Pro residues" evidence="4">
    <location>
        <begin position="327"/>
        <end position="336"/>
    </location>
</feature>
<organism evidence="6">
    <name type="scientific">uncultured Caudovirales phage</name>
    <dbReference type="NCBI Taxonomy" id="2100421"/>
    <lineage>
        <taxon>Viruses</taxon>
        <taxon>Duplodnaviria</taxon>
        <taxon>Heunggongvirae</taxon>
        <taxon>Uroviricota</taxon>
        <taxon>Caudoviricetes</taxon>
        <taxon>Peduoviridae</taxon>
        <taxon>Maltschvirus</taxon>
        <taxon>Maltschvirus maltsch</taxon>
    </lineage>
</organism>
<evidence type="ECO:0000256" key="2">
    <source>
        <dbReference type="ARBA" id="ARBA00022801"/>
    </source>
</evidence>
<protein>
    <submittedName>
        <fullName evidence="6">DNA primase, phage/plasmid</fullName>
    </submittedName>
</protein>
<dbReference type="GO" id="GO:0016787">
    <property type="term" value="F:hydrolase activity"/>
    <property type="evidence" value="ECO:0007669"/>
    <property type="project" value="UniProtKB-KW"/>
</dbReference>
<dbReference type="Pfam" id="PF08708">
    <property type="entry name" value="PriCT_1"/>
    <property type="match status" value="1"/>
</dbReference>
<evidence type="ECO:0000256" key="1">
    <source>
        <dbReference type="ARBA" id="ARBA00022741"/>
    </source>
</evidence>
<dbReference type="Pfam" id="PF19263">
    <property type="entry name" value="DUF5906"/>
    <property type="match status" value="1"/>
</dbReference>
<keyword evidence="3" id="KW-0067">ATP-binding</keyword>
<dbReference type="InterPro" id="IPR006500">
    <property type="entry name" value="Helicase_put_C_phage/plasmid"/>
</dbReference>
<dbReference type="InterPro" id="IPR014820">
    <property type="entry name" value="PriCT_1"/>
</dbReference>
<dbReference type="NCBIfam" id="TIGR01613">
    <property type="entry name" value="primase_Cterm"/>
    <property type="match status" value="1"/>
</dbReference>
<dbReference type="SUPFAM" id="SSF52540">
    <property type="entry name" value="P-loop containing nucleoside triphosphate hydrolases"/>
    <property type="match status" value="1"/>
</dbReference>
<dbReference type="PROSITE" id="PS51206">
    <property type="entry name" value="SF3_HELICASE_1"/>
    <property type="match status" value="1"/>
</dbReference>
<sequence>MPRESLVTIWTTRYAKGWEGHLDANGAPTMPAGGGTCPVVDIAQALDQAFDSDAHFVPYHVRDRDDDAEPAIPRINQVALPVLRQLGYDVRFSVLVFDIDDPVAHANEEPARDSWRAEQEEILAQNLPVEWADSMGFYRTKGGMRVLWRLADHVGINDFHRLRASMRSELMSLGVDQVDDLKDWNRCYRLPNVIREKKRQVLDGDWGFISEGKVLRYTPKASTLAPTVGADGRKMFEGLGNARAAVDLNEKVKAGTRNTELLRRACALQYRGLSDDLVAVAVHAINTQLCDPPLDAEEVDRVLSSAQRYRGQESPDDMIEAEIVPQPLAPSPPPSAEKPKEKPRERAVDLPDAPPKPQGRDGCLFVIGSTVEIVDKLGQQFPDDEDLLFDRGRFWHFSTGRGHWAEMHTDTLECRVHRFDGEWVWGGTDSKGAPKVTMLKIGQRTCEDAVTMMSRRRKAPGFFDSAAPGLAFSDCFVRIQPDGSMTTEPHSKDQRATDAMPFDFAGFDSEPELLLQAMREMFRDDKEPDAKIAVLQEFLGLCLIGRAPQFGKGLILYGEGANGKSTLLNIFSALFPQAAVVSVPPQDMANEYSRAMLATAKINVVNELPEASILASEAVKALITGEWVKAREIRQAPFEFRNKSGQLYSANTLPSVRDMTTGFWRRWIVLEFRREFKDHEQDRGLEGRIVAYEMPQIAAWALQGAVRVLQRGHFVVPGDSAEVLAEWRTSADQVAEFVMEKCEKLESADADGATPGANLHAIYSLWASGKHVALNPANFGRRLKLLGIQQRKTMHGTVYGLKIRAPAMLGSARAK</sequence>
<keyword evidence="2" id="KW-0378">Hydrolase</keyword>
<dbReference type="InterPro" id="IPR014015">
    <property type="entry name" value="Helicase_SF3_DNA-vir"/>
</dbReference>
<keyword evidence="1" id="KW-0547">Nucleotide-binding</keyword>
<feature type="region of interest" description="Disordered" evidence="4">
    <location>
        <begin position="324"/>
        <end position="361"/>
    </location>
</feature>
<evidence type="ECO:0000256" key="3">
    <source>
        <dbReference type="ARBA" id="ARBA00022840"/>
    </source>
</evidence>
<reference evidence="6" key="1">
    <citation type="submission" date="2020-04" db="EMBL/GenBank/DDBJ databases">
        <authorList>
            <person name="Chiriac C."/>
            <person name="Salcher M."/>
            <person name="Ghai R."/>
            <person name="Kavagutti S V."/>
        </authorList>
    </citation>
    <scope>NUCLEOTIDE SEQUENCE</scope>
</reference>
<dbReference type="PANTHER" id="PTHR35372:SF2">
    <property type="entry name" value="SF3 HELICASE DOMAIN-CONTAINING PROTEIN"/>
    <property type="match status" value="1"/>
</dbReference>
<dbReference type="GO" id="GO:0005524">
    <property type="term" value="F:ATP binding"/>
    <property type="evidence" value="ECO:0007669"/>
    <property type="project" value="UniProtKB-KW"/>
</dbReference>
<dbReference type="PANTHER" id="PTHR35372">
    <property type="entry name" value="ATP BINDING PROTEIN-RELATED"/>
    <property type="match status" value="1"/>
</dbReference>
<feature type="domain" description="SF3 helicase" evidence="5">
    <location>
        <begin position="530"/>
        <end position="685"/>
    </location>
</feature>
<gene>
    <name evidence="6" type="ORF">UFOVP114_85</name>
</gene>
<feature type="compositionally biased region" description="Basic and acidic residues" evidence="4">
    <location>
        <begin position="337"/>
        <end position="349"/>
    </location>
</feature>
<name>A0A6J5LAG6_9CAUD</name>
<dbReference type="SMART" id="SM00942">
    <property type="entry name" value="PriCT_1"/>
    <property type="match status" value="1"/>
</dbReference>
<evidence type="ECO:0000259" key="5">
    <source>
        <dbReference type="PROSITE" id="PS51206"/>
    </source>
</evidence>